<keyword evidence="2" id="KW-1185">Reference proteome</keyword>
<dbReference type="OrthoDB" id="427096at2759"/>
<reference evidence="2" key="1">
    <citation type="submission" date="2021-01" db="EMBL/GenBank/DDBJ databases">
        <title>Caligus Genome Assembly.</title>
        <authorList>
            <person name="Gallardo-Escarate C."/>
        </authorList>
    </citation>
    <scope>NUCLEOTIDE SEQUENCE [LARGE SCALE GENOMIC DNA]</scope>
</reference>
<evidence type="ECO:0000313" key="1">
    <source>
        <dbReference type="EMBL" id="QQP58564.1"/>
    </source>
</evidence>
<sequence>MSDDKECFWVEIDGIPSNYRSHHLRFFFSDFVEGDKFSLCHFYNRKSSQDGFYVVSANFPSKKLRTQFIHRYGETHWTHSEGDKILPNKCFIRSIQAKDAVER</sequence>
<accession>A0A7T8QXA3</accession>
<proteinExistence type="predicted"/>
<dbReference type="EMBL" id="CP045891">
    <property type="protein sequence ID" value="QQP58564.1"/>
    <property type="molecule type" value="Genomic_DNA"/>
</dbReference>
<feature type="non-terminal residue" evidence="1">
    <location>
        <position position="103"/>
    </location>
</feature>
<organism evidence="1 2">
    <name type="scientific">Caligus rogercresseyi</name>
    <name type="common">Sea louse</name>
    <dbReference type="NCBI Taxonomy" id="217165"/>
    <lineage>
        <taxon>Eukaryota</taxon>
        <taxon>Metazoa</taxon>
        <taxon>Ecdysozoa</taxon>
        <taxon>Arthropoda</taxon>
        <taxon>Crustacea</taxon>
        <taxon>Multicrustacea</taxon>
        <taxon>Hexanauplia</taxon>
        <taxon>Copepoda</taxon>
        <taxon>Siphonostomatoida</taxon>
        <taxon>Caligidae</taxon>
        <taxon>Caligus</taxon>
    </lineage>
</organism>
<dbReference type="Proteomes" id="UP000595437">
    <property type="component" value="Chromosome 2"/>
</dbReference>
<protein>
    <submittedName>
        <fullName evidence="1">G patch domain containing 3</fullName>
    </submittedName>
</protein>
<name>A0A7T8QXA3_CALRO</name>
<evidence type="ECO:0000313" key="2">
    <source>
        <dbReference type="Proteomes" id="UP000595437"/>
    </source>
</evidence>
<gene>
    <name evidence="1" type="ORF">FKW44_003930</name>
</gene>
<dbReference type="AlphaFoldDB" id="A0A7T8QXA3"/>